<name>A0A7D9EVR6_PARCT</name>
<proteinExistence type="predicted"/>
<accession>A0A7D9EVR6</accession>
<dbReference type="EMBL" id="CACRXK020009446">
    <property type="protein sequence ID" value="CAB4017210.1"/>
    <property type="molecule type" value="Genomic_DNA"/>
</dbReference>
<sequence length="89" mass="9894">MESHINETLQTTKKRKNVAETVESKKSTTTKCHYFFVVPKSTNTEAVTAVDAEKKLTDEGDEEVQTESHPSQKGKETISDAHAPMDNAQ</sequence>
<keyword evidence="3" id="KW-1185">Reference proteome</keyword>
<protein>
    <submittedName>
        <fullName evidence="2">Uncharacterized protein</fullName>
    </submittedName>
</protein>
<evidence type="ECO:0000313" key="2">
    <source>
        <dbReference type="EMBL" id="CAB4017210.1"/>
    </source>
</evidence>
<feature type="compositionally biased region" description="Polar residues" evidence="1">
    <location>
        <begin position="1"/>
        <end position="11"/>
    </location>
</feature>
<dbReference type="Proteomes" id="UP001152795">
    <property type="component" value="Unassembled WGS sequence"/>
</dbReference>
<comment type="caution">
    <text evidence="2">The sequence shown here is derived from an EMBL/GenBank/DDBJ whole genome shotgun (WGS) entry which is preliminary data.</text>
</comment>
<evidence type="ECO:0000256" key="1">
    <source>
        <dbReference type="SAM" id="MobiDB-lite"/>
    </source>
</evidence>
<organism evidence="2 3">
    <name type="scientific">Paramuricea clavata</name>
    <name type="common">Red gorgonian</name>
    <name type="synonym">Violescent sea-whip</name>
    <dbReference type="NCBI Taxonomy" id="317549"/>
    <lineage>
        <taxon>Eukaryota</taxon>
        <taxon>Metazoa</taxon>
        <taxon>Cnidaria</taxon>
        <taxon>Anthozoa</taxon>
        <taxon>Octocorallia</taxon>
        <taxon>Malacalcyonacea</taxon>
        <taxon>Plexauridae</taxon>
        <taxon>Paramuricea</taxon>
    </lineage>
</organism>
<feature type="region of interest" description="Disordered" evidence="1">
    <location>
        <begin position="1"/>
        <end position="26"/>
    </location>
</feature>
<feature type="region of interest" description="Disordered" evidence="1">
    <location>
        <begin position="53"/>
        <end position="89"/>
    </location>
</feature>
<dbReference type="AlphaFoldDB" id="A0A7D9EVR6"/>
<reference evidence="2" key="1">
    <citation type="submission" date="2020-04" db="EMBL/GenBank/DDBJ databases">
        <authorList>
            <person name="Alioto T."/>
            <person name="Alioto T."/>
            <person name="Gomez Garrido J."/>
        </authorList>
    </citation>
    <scope>NUCLEOTIDE SEQUENCE</scope>
    <source>
        <strain evidence="2">A484AB</strain>
    </source>
</reference>
<gene>
    <name evidence="2" type="ORF">PACLA_8A065109</name>
</gene>
<evidence type="ECO:0000313" key="3">
    <source>
        <dbReference type="Proteomes" id="UP001152795"/>
    </source>
</evidence>